<organism evidence="1">
    <name type="scientific">freshwater sediment metagenome</name>
    <dbReference type="NCBI Taxonomy" id="556182"/>
    <lineage>
        <taxon>unclassified sequences</taxon>
        <taxon>metagenomes</taxon>
        <taxon>ecological metagenomes</taxon>
    </lineage>
</organism>
<name>A0AA48RCZ1_9ZZZZ</name>
<reference evidence="1" key="1">
    <citation type="submission" date="2023-07" db="EMBL/GenBank/DDBJ databases">
        <authorList>
            <person name="Pelsma A.J. K."/>
        </authorList>
    </citation>
    <scope>NUCLEOTIDE SEQUENCE</scope>
</reference>
<dbReference type="EMBL" id="OY288114">
    <property type="protein sequence ID" value="CAJ0865397.1"/>
    <property type="molecule type" value="Genomic_DNA"/>
</dbReference>
<dbReference type="AlphaFoldDB" id="A0AA48RCZ1"/>
<proteinExistence type="predicted"/>
<evidence type="ECO:0000313" key="1">
    <source>
        <dbReference type="EMBL" id="CAJ0865397.1"/>
    </source>
</evidence>
<sequence>MKYVLMAGLGLLTFAATFTVAPQEANAAVCAAGPYRAGCAGYRGAAVVRRPVAPVRRVCRTVWSRGVRRTVCY</sequence>
<protein>
    <submittedName>
        <fullName evidence="1">Uncharacterized protein</fullName>
    </submittedName>
</protein>
<gene>
    <name evidence="1" type="ORF">AMST5_01762</name>
</gene>
<accession>A0AA48RCZ1</accession>